<evidence type="ECO:0000256" key="4">
    <source>
        <dbReference type="ARBA" id="ARBA00022692"/>
    </source>
</evidence>
<keyword evidence="5 7" id="KW-1133">Transmembrane helix</keyword>
<dbReference type="InterPro" id="IPR003838">
    <property type="entry name" value="ABC3_permease_C"/>
</dbReference>
<dbReference type="eggNOG" id="COG0577">
    <property type="taxonomic scope" value="Bacteria"/>
</dbReference>
<keyword evidence="3" id="KW-1003">Cell membrane</keyword>
<keyword evidence="2" id="KW-0813">Transport</keyword>
<proteinExistence type="predicted"/>
<comment type="subcellular location">
    <subcellularLocation>
        <location evidence="1">Cell membrane</location>
        <topology evidence="1">Multi-pass membrane protein</topology>
    </subcellularLocation>
</comment>
<dbReference type="EMBL" id="FSRO01000001">
    <property type="protein sequence ID" value="SIO36733.1"/>
    <property type="molecule type" value="Genomic_DNA"/>
</dbReference>
<feature type="transmembrane region" description="Helical" evidence="7">
    <location>
        <begin position="266"/>
        <end position="291"/>
    </location>
</feature>
<evidence type="ECO:0000313" key="10">
    <source>
        <dbReference type="Proteomes" id="UP000185062"/>
    </source>
</evidence>
<evidence type="ECO:0000256" key="2">
    <source>
        <dbReference type="ARBA" id="ARBA00022448"/>
    </source>
</evidence>
<dbReference type="GO" id="GO:0005886">
    <property type="term" value="C:plasma membrane"/>
    <property type="evidence" value="ECO:0007669"/>
    <property type="project" value="UniProtKB-SubCell"/>
</dbReference>
<reference evidence="9 10" key="1">
    <citation type="submission" date="2016-12" db="EMBL/GenBank/DDBJ databases">
        <authorList>
            <person name="Song W.-J."/>
            <person name="Kurnit D.M."/>
        </authorList>
    </citation>
    <scope>NUCLEOTIDE SEQUENCE [LARGE SCALE GENOMIC DNA]</scope>
    <source>
        <strain evidence="9 10">ATCC 49181</strain>
    </source>
</reference>
<feature type="transmembrane region" description="Helical" evidence="7">
    <location>
        <begin position="25"/>
        <end position="45"/>
    </location>
</feature>
<name>A0A1N6IXJ5_9PROT</name>
<dbReference type="RefSeq" id="WP_051537623.1">
    <property type="nucleotide sequence ID" value="NZ_FSRO01000001.1"/>
</dbReference>
<feature type="transmembrane region" description="Helical" evidence="7">
    <location>
        <begin position="355"/>
        <end position="377"/>
    </location>
</feature>
<protein>
    <submittedName>
        <fullName evidence="9">Putative ABC transport system permease protein</fullName>
    </submittedName>
</protein>
<keyword evidence="6 7" id="KW-0472">Membrane</keyword>
<dbReference type="InterPro" id="IPR005891">
    <property type="entry name" value="DevC"/>
</dbReference>
<evidence type="ECO:0000256" key="3">
    <source>
        <dbReference type="ARBA" id="ARBA00022475"/>
    </source>
</evidence>
<dbReference type="PIRSF" id="PIRSF031773">
    <property type="entry name" value="DevC"/>
    <property type="match status" value="1"/>
</dbReference>
<evidence type="ECO:0000256" key="6">
    <source>
        <dbReference type="ARBA" id="ARBA00023136"/>
    </source>
</evidence>
<feature type="transmembrane region" description="Helical" evidence="7">
    <location>
        <begin position="312"/>
        <end position="335"/>
    </location>
</feature>
<accession>A0A1N6IXJ5</accession>
<feature type="domain" description="ABC3 transporter permease C-terminal" evidence="8">
    <location>
        <begin position="274"/>
        <end position="385"/>
    </location>
</feature>
<evidence type="ECO:0000259" key="8">
    <source>
        <dbReference type="Pfam" id="PF02687"/>
    </source>
</evidence>
<dbReference type="PANTHER" id="PTHR43738:SF1">
    <property type="entry name" value="HEMIN TRANSPORT SYSTEM PERMEASE PROTEIN HRTB-RELATED"/>
    <property type="match status" value="1"/>
</dbReference>
<dbReference type="NCBIfam" id="TIGR01185">
    <property type="entry name" value="devC"/>
    <property type="match status" value="1"/>
</dbReference>
<sequence length="389" mass="44174">MNIITWFYFPARLAWRQLIDDRAKLIAAICGVLFACVLVFMQLGFKDSLYASAASAPLKLDGDLFLMHKQSEAMWRSTHFERNELMRALGHPAVAEVAPLYLALASFKNIKTKVKRTLMVYGFDPDVQLFDITAVKNKRRELRQKDTVLFDEASRPEFGQMPQLLATGRNTTEINDYTVTILDLFRLGVSFAADGNVVTSDLNFMRIFPDRNRNGIDLGVIRLYPGAAIEQVQADLASQLNEFVNIFTYEELLQYEKRYWENTAPIGFIFGFGTVMGLVVGLVIVYQILFTDIANHRYEFATLKAMGYQHDYFIRVVFASAFFLALLGFIPGYILSIGLYHLAESQIFMPMPMSLSKAVTVFFFILFMCAMAGFLAIHKLKSANPADMF</sequence>
<evidence type="ECO:0000313" key="9">
    <source>
        <dbReference type="EMBL" id="SIO36733.1"/>
    </source>
</evidence>
<gene>
    <name evidence="9" type="ORF">SAMN02743940_2153</name>
</gene>
<organism evidence="9 10">
    <name type="scientific">Nitrosomonas cryotolerans ATCC 49181</name>
    <dbReference type="NCBI Taxonomy" id="1131553"/>
    <lineage>
        <taxon>Bacteria</taxon>
        <taxon>Pseudomonadati</taxon>
        <taxon>Pseudomonadota</taxon>
        <taxon>Betaproteobacteria</taxon>
        <taxon>Nitrosomonadales</taxon>
        <taxon>Nitrosomonadaceae</taxon>
        <taxon>Nitrosomonas</taxon>
    </lineage>
</organism>
<dbReference type="STRING" id="44575.SAMN05216419_102530"/>
<evidence type="ECO:0000256" key="5">
    <source>
        <dbReference type="ARBA" id="ARBA00022989"/>
    </source>
</evidence>
<dbReference type="Proteomes" id="UP000185062">
    <property type="component" value="Unassembled WGS sequence"/>
</dbReference>
<evidence type="ECO:0000256" key="1">
    <source>
        <dbReference type="ARBA" id="ARBA00004651"/>
    </source>
</evidence>
<evidence type="ECO:0000256" key="7">
    <source>
        <dbReference type="SAM" id="Phobius"/>
    </source>
</evidence>
<keyword evidence="4 7" id="KW-0812">Transmembrane</keyword>
<dbReference type="Pfam" id="PF02687">
    <property type="entry name" value="FtsX"/>
    <property type="match status" value="1"/>
</dbReference>
<dbReference type="PANTHER" id="PTHR43738">
    <property type="entry name" value="ABC TRANSPORTER, MEMBRANE PROTEIN"/>
    <property type="match status" value="1"/>
</dbReference>
<dbReference type="InterPro" id="IPR051125">
    <property type="entry name" value="ABC-4/HrtB_transporter"/>
</dbReference>
<dbReference type="AlphaFoldDB" id="A0A1N6IXJ5"/>
<keyword evidence="10" id="KW-1185">Reference proteome</keyword>